<dbReference type="RefSeq" id="WP_193678156.1">
    <property type="nucleotide sequence ID" value="NZ_JADDIV010000005.1"/>
</dbReference>
<evidence type="ECO:0000256" key="3">
    <source>
        <dbReference type="ARBA" id="ARBA00023163"/>
    </source>
</evidence>
<dbReference type="EMBL" id="JADDIV010000005">
    <property type="protein sequence ID" value="MBE7369534.1"/>
    <property type="molecule type" value="Genomic_DNA"/>
</dbReference>
<keyword evidence="6" id="KW-1185">Reference proteome</keyword>
<dbReference type="PROSITE" id="PS50937">
    <property type="entry name" value="HTH_MERR_2"/>
    <property type="match status" value="1"/>
</dbReference>
<keyword evidence="2 5" id="KW-0238">DNA-binding</keyword>
<dbReference type="Gene3D" id="1.10.1660.10">
    <property type="match status" value="1"/>
</dbReference>
<reference evidence="5 6" key="1">
    <citation type="submission" date="2020-10" db="EMBL/GenBank/DDBJ databases">
        <title>Ramlibacter sp. HM2 16S ribosomal RNA gene Genome sequencing and assembly.</title>
        <authorList>
            <person name="Kang M."/>
        </authorList>
    </citation>
    <scope>NUCLEOTIDE SEQUENCE [LARGE SCALE GENOMIC DNA]</scope>
    <source>
        <strain evidence="5 6">HM2</strain>
    </source>
</reference>
<evidence type="ECO:0000259" key="4">
    <source>
        <dbReference type="PROSITE" id="PS50937"/>
    </source>
</evidence>
<dbReference type="InterPro" id="IPR015358">
    <property type="entry name" value="Tscrpt_reg_MerR_DNA-bd"/>
</dbReference>
<evidence type="ECO:0000313" key="6">
    <source>
        <dbReference type="Proteomes" id="UP000806285"/>
    </source>
</evidence>
<keyword evidence="1" id="KW-0805">Transcription regulation</keyword>
<dbReference type="SMART" id="SM00422">
    <property type="entry name" value="HTH_MERR"/>
    <property type="match status" value="1"/>
</dbReference>
<proteinExistence type="predicted"/>
<dbReference type="Pfam" id="PF00376">
    <property type="entry name" value="MerR"/>
    <property type="match status" value="1"/>
</dbReference>
<dbReference type="PROSITE" id="PS00552">
    <property type="entry name" value="HTH_MERR_1"/>
    <property type="match status" value="1"/>
</dbReference>
<dbReference type="InterPro" id="IPR047057">
    <property type="entry name" value="MerR_fam"/>
</dbReference>
<evidence type="ECO:0000313" key="5">
    <source>
        <dbReference type="EMBL" id="MBE7369534.1"/>
    </source>
</evidence>
<dbReference type="InterPro" id="IPR000551">
    <property type="entry name" value="MerR-type_HTH_dom"/>
</dbReference>
<keyword evidence="3" id="KW-0804">Transcription</keyword>
<dbReference type="GO" id="GO:0003677">
    <property type="term" value="F:DNA binding"/>
    <property type="evidence" value="ECO:0007669"/>
    <property type="project" value="UniProtKB-KW"/>
</dbReference>
<organism evidence="5 6">
    <name type="scientific">Ramlibacter pallidus</name>
    <dbReference type="NCBI Taxonomy" id="2780087"/>
    <lineage>
        <taxon>Bacteria</taxon>
        <taxon>Pseudomonadati</taxon>
        <taxon>Pseudomonadota</taxon>
        <taxon>Betaproteobacteria</taxon>
        <taxon>Burkholderiales</taxon>
        <taxon>Comamonadaceae</taxon>
        <taxon>Ramlibacter</taxon>
    </lineage>
</organism>
<dbReference type="Pfam" id="PF09278">
    <property type="entry name" value="MerR-DNA-bind"/>
    <property type="match status" value="1"/>
</dbReference>
<dbReference type="PANTHER" id="PTHR30204:SF94">
    <property type="entry name" value="HEAVY METAL-DEPENDENT TRANSCRIPTIONAL REGULATOR HI_0293-RELATED"/>
    <property type="match status" value="1"/>
</dbReference>
<comment type="caution">
    <text evidence="5">The sequence shown here is derived from an EMBL/GenBank/DDBJ whole genome shotgun (WGS) entry which is preliminary data.</text>
</comment>
<sequence>MKNVDVQQMTIGTLSVRTGLAVSAIRYYEEIGLVPEASRKPSGHRVYGREAELLLTLIRRCRDFGFSLEDTRTLASLAASPDRDCVEARDVAQVHLDAVRDRLVEMRALEASLAGFVEACNSECAGGPAPQCAILKDLGDASLSAKKPRARGCCG</sequence>
<dbReference type="SUPFAM" id="SSF46955">
    <property type="entry name" value="Putative DNA-binding domain"/>
    <property type="match status" value="1"/>
</dbReference>
<evidence type="ECO:0000256" key="2">
    <source>
        <dbReference type="ARBA" id="ARBA00023125"/>
    </source>
</evidence>
<name>A0ABR9S7M2_9BURK</name>
<dbReference type="PANTHER" id="PTHR30204">
    <property type="entry name" value="REDOX-CYCLING DRUG-SENSING TRANSCRIPTIONAL ACTIVATOR SOXR"/>
    <property type="match status" value="1"/>
</dbReference>
<dbReference type="InterPro" id="IPR009061">
    <property type="entry name" value="DNA-bd_dom_put_sf"/>
</dbReference>
<evidence type="ECO:0000256" key="1">
    <source>
        <dbReference type="ARBA" id="ARBA00023015"/>
    </source>
</evidence>
<protein>
    <submittedName>
        <fullName evidence="5">MerR family DNA-binding protein</fullName>
    </submittedName>
</protein>
<gene>
    <name evidence="5" type="ORF">IM787_18370</name>
</gene>
<feature type="domain" description="HTH merR-type" evidence="4">
    <location>
        <begin position="8"/>
        <end position="77"/>
    </location>
</feature>
<dbReference type="Proteomes" id="UP000806285">
    <property type="component" value="Unassembled WGS sequence"/>
</dbReference>
<accession>A0ABR9S7M2</accession>
<dbReference type="PRINTS" id="PR00040">
    <property type="entry name" value="HTHMERR"/>
</dbReference>